<protein>
    <recommendedName>
        <fullName evidence="3">Amine oxidase domain-containing protein</fullName>
    </recommendedName>
</protein>
<dbReference type="Pfam" id="PF13450">
    <property type="entry name" value="NAD_binding_8"/>
    <property type="match status" value="1"/>
</dbReference>
<dbReference type="Gene3D" id="3.90.660.10">
    <property type="match status" value="1"/>
</dbReference>
<dbReference type="PANTHER" id="PTHR16128">
    <property type="entry name" value="FAD/NAD(P)-BINDING OXIDOREDUCTASE FAMILY PROTEIN"/>
    <property type="match status" value="1"/>
</dbReference>
<dbReference type="AlphaFoldDB" id="A0A6U8N952"/>
<sequence length="409" mass="42871">MSPPRVAVIGGGVAACSLAHGLRDSLASRAVSLHVFEMGRASGGRAATRGTRDDPGLRVDHGVPAFAALTPEFGALCESLVAADVLRRCDGDGSAFGVLRSSGTFEAEDAAGAPTRYRPPVGKGMNALCDGLLGGESTLANFTPGTMVTKVEPVAAQWRLTSKGGVDLGTFDWLVVSSTGLAHPRWRTTFGGEPPLVEAAAALGDTALDATLAALAPLQSKPVTAAMLAYGSDAAAAWASLPFFKAQVEADPVLSRIVVQRVSQSLTAVVLHSIHELATSRAHLGRSRLYLGHRCCTPPTSLPARRRTCTAQPRPPRASPGQSRTRARRDASSTRCWSRRRSGWVACSVLRRRCAARPGARTCTAGGRPSRTRPSCPRVGPWSRARGSPSAATSWRAARGEGAASRARR</sequence>
<feature type="region of interest" description="Disordered" evidence="1">
    <location>
        <begin position="302"/>
        <end position="334"/>
    </location>
</feature>
<dbReference type="SUPFAM" id="SSF51905">
    <property type="entry name" value="FAD/NAD(P)-binding domain"/>
    <property type="match status" value="1"/>
</dbReference>
<gene>
    <name evidence="2" type="ORF">EHUX00137_LOCUS10467</name>
</gene>
<dbReference type="Gene3D" id="3.50.50.60">
    <property type="entry name" value="FAD/NAD(P)-binding domain"/>
    <property type="match status" value="1"/>
</dbReference>
<evidence type="ECO:0000256" key="1">
    <source>
        <dbReference type="SAM" id="MobiDB-lite"/>
    </source>
</evidence>
<evidence type="ECO:0000313" key="2">
    <source>
        <dbReference type="EMBL" id="CAE0538664.1"/>
    </source>
</evidence>
<feature type="compositionally biased region" description="Low complexity" evidence="1">
    <location>
        <begin position="396"/>
        <end position="409"/>
    </location>
</feature>
<dbReference type="InterPro" id="IPR036188">
    <property type="entry name" value="FAD/NAD-bd_sf"/>
</dbReference>
<evidence type="ECO:0008006" key="3">
    <source>
        <dbReference type="Google" id="ProtNLM"/>
    </source>
</evidence>
<name>A0A6U8N952_EMIHU</name>
<accession>A0A6U8N952</accession>
<feature type="region of interest" description="Disordered" evidence="1">
    <location>
        <begin position="358"/>
        <end position="409"/>
    </location>
</feature>
<proteinExistence type="predicted"/>
<dbReference type="PANTHER" id="PTHR16128:SF5">
    <property type="entry name" value="FAD_NAD(P)-BINDING OXIDOREDUCTASE FAMILY PROTEIN"/>
    <property type="match status" value="1"/>
</dbReference>
<organism evidence="2">
    <name type="scientific">Emiliania huxleyi</name>
    <name type="common">Coccolithophore</name>
    <name type="synonym">Pontosphaera huxleyi</name>
    <dbReference type="NCBI Taxonomy" id="2903"/>
    <lineage>
        <taxon>Eukaryota</taxon>
        <taxon>Haptista</taxon>
        <taxon>Haptophyta</taxon>
        <taxon>Prymnesiophyceae</taxon>
        <taxon>Isochrysidales</taxon>
        <taxon>Noelaerhabdaceae</taxon>
        <taxon>Emiliania</taxon>
    </lineage>
</organism>
<reference evidence="2" key="1">
    <citation type="submission" date="2021-01" db="EMBL/GenBank/DDBJ databases">
        <authorList>
            <person name="Corre E."/>
            <person name="Pelletier E."/>
            <person name="Niang G."/>
            <person name="Scheremetjew M."/>
            <person name="Finn R."/>
            <person name="Kale V."/>
            <person name="Holt S."/>
            <person name="Cochrane G."/>
            <person name="Meng A."/>
            <person name="Brown T."/>
            <person name="Cohen L."/>
        </authorList>
    </citation>
    <scope>NUCLEOTIDE SEQUENCE</scope>
    <source>
        <strain evidence="2">379</strain>
    </source>
</reference>
<dbReference type="PROSITE" id="PS51257">
    <property type="entry name" value="PROKAR_LIPOPROTEIN"/>
    <property type="match status" value="1"/>
</dbReference>
<dbReference type="EMBL" id="HBIR01014194">
    <property type="protein sequence ID" value="CAE0538664.1"/>
    <property type="molecule type" value="Transcribed_RNA"/>
</dbReference>